<protein>
    <submittedName>
        <fullName evidence="2">Uncharacterized protein</fullName>
    </submittedName>
</protein>
<feature type="region of interest" description="Disordered" evidence="1">
    <location>
        <begin position="144"/>
        <end position="171"/>
    </location>
</feature>
<feature type="compositionally biased region" description="Basic and acidic residues" evidence="1">
    <location>
        <begin position="58"/>
        <end position="70"/>
    </location>
</feature>
<sequence length="171" mass="19480">MNMEVSNRDPYPFPKVQNDDDFIGTGTFQKQPYTQPTHLAQRTDPWNRLNTTSTLSSSRREVYHHDPKAPRDSLDFVLKADYDHHGAFLKSKNETLVQPETIGENHGRILKNRKKEEPRLIDPMNPPTVDSVIEDPKRESIHSTKGAIDSHHSAATNAGYSRKHDGGFYTT</sequence>
<dbReference type="OrthoDB" id="10013535at2759"/>
<dbReference type="AlphaFoldDB" id="A0A914AZB3"/>
<dbReference type="Pfam" id="PF12494">
    <property type="entry name" value="DUF3695"/>
    <property type="match status" value="1"/>
</dbReference>
<dbReference type="Proteomes" id="UP000887568">
    <property type="component" value="Unplaced"/>
</dbReference>
<feature type="compositionally biased region" description="Polar residues" evidence="1">
    <location>
        <begin position="26"/>
        <end position="40"/>
    </location>
</feature>
<dbReference type="EnsemblMetazoa" id="XM_038213114.1">
    <property type="protein sequence ID" value="XP_038069042.1"/>
    <property type="gene ID" value="LOC119738276"/>
</dbReference>
<dbReference type="GeneID" id="119738276"/>
<dbReference type="CTD" id="121411694"/>
<evidence type="ECO:0000313" key="2">
    <source>
        <dbReference type="EnsemblMetazoa" id="XP_038069042.1"/>
    </source>
</evidence>
<feature type="compositionally biased region" description="Low complexity" evidence="1">
    <location>
        <begin position="47"/>
        <end position="57"/>
    </location>
</feature>
<feature type="compositionally biased region" description="Basic and acidic residues" evidence="1">
    <location>
        <begin position="162"/>
        <end position="171"/>
    </location>
</feature>
<reference evidence="2" key="1">
    <citation type="submission" date="2022-11" db="UniProtKB">
        <authorList>
            <consortium name="EnsemblMetazoa"/>
        </authorList>
    </citation>
    <scope>IDENTIFICATION</scope>
</reference>
<dbReference type="OMA" id="QWINPKK"/>
<accession>A0A914AZB3</accession>
<dbReference type="InterPro" id="IPR022179">
    <property type="entry name" value="CFAP276"/>
</dbReference>
<name>A0A914AZB3_PATMI</name>
<evidence type="ECO:0000256" key="1">
    <source>
        <dbReference type="SAM" id="MobiDB-lite"/>
    </source>
</evidence>
<keyword evidence="3" id="KW-1185">Reference proteome</keyword>
<dbReference type="RefSeq" id="XP_038069042.1">
    <property type="nucleotide sequence ID" value="XM_038213114.1"/>
</dbReference>
<feature type="region of interest" description="Disordered" evidence="1">
    <location>
        <begin position="1"/>
        <end position="70"/>
    </location>
</feature>
<proteinExistence type="predicted"/>
<organism evidence="2 3">
    <name type="scientific">Patiria miniata</name>
    <name type="common">Bat star</name>
    <name type="synonym">Asterina miniata</name>
    <dbReference type="NCBI Taxonomy" id="46514"/>
    <lineage>
        <taxon>Eukaryota</taxon>
        <taxon>Metazoa</taxon>
        <taxon>Echinodermata</taxon>
        <taxon>Eleutherozoa</taxon>
        <taxon>Asterozoa</taxon>
        <taxon>Asteroidea</taxon>
        <taxon>Valvatacea</taxon>
        <taxon>Valvatida</taxon>
        <taxon>Asterinidae</taxon>
        <taxon>Patiria</taxon>
    </lineage>
</organism>
<evidence type="ECO:0000313" key="3">
    <source>
        <dbReference type="Proteomes" id="UP000887568"/>
    </source>
</evidence>